<dbReference type="EMBL" id="JDVG02000734">
    <property type="protein sequence ID" value="KFB70236.1"/>
    <property type="molecule type" value="Genomic_DNA"/>
</dbReference>
<dbReference type="AlphaFoldDB" id="A0A084Y692"/>
<evidence type="ECO:0000313" key="2">
    <source>
        <dbReference type="EMBL" id="KFB70236.1"/>
    </source>
</evidence>
<protein>
    <submittedName>
        <fullName evidence="2">Uncharacterized protein</fullName>
    </submittedName>
</protein>
<accession>A0A084Y692</accession>
<evidence type="ECO:0000313" key="3">
    <source>
        <dbReference type="Proteomes" id="UP000020077"/>
    </source>
</evidence>
<name>A0A084Y692_9PROT</name>
<organism evidence="2 3">
    <name type="scientific">Candidatus Accumulibacter phosphatis</name>
    <dbReference type="NCBI Taxonomy" id="327160"/>
    <lineage>
        <taxon>Bacteria</taxon>
        <taxon>Pseudomonadati</taxon>
        <taxon>Pseudomonadota</taxon>
        <taxon>Betaproteobacteria</taxon>
        <taxon>Candidatus Accumulibacter</taxon>
    </lineage>
</organism>
<proteinExistence type="predicted"/>
<sequence length="111" mass="11884">MHVEAEWPAGSGTLLLRTGCVVLRPAFLRGVFFAGTLTKVDRAGTPGSRRTGRSPCFLPSRGRVTRTGRALGKESPEVGNPVRRRNSDGVEERGCRAALMGFGARIQSSTV</sequence>
<reference evidence="2 3" key="1">
    <citation type="submission" date="2014-02" db="EMBL/GenBank/DDBJ databases">
        <title>Expanding our view of genomic diversity in Candidatus Accumulibacter clades.</title>
        <authorList>
            <person name="Skennerton C.T."/>
            <person name="Barr J.J."/>
            <person name="Slater F.R."/>
            <person name="Bond P.L."/>
            <person name="Tyson G.W."/>
        </authorList>
    </citation>
    <scope>NUCLEOTIDE SEQUENCE [LARGE SCALE GENOMIC DNA]</scope>
    <source>
        <strain evidence="3">BA-91</strain>
    </source>
</reference>
<gene>
    <name evidence="2" type="ORF">AW09_004673</name>
</gene>
<dbReference type="Proteomes" id="UP000020077">
    <property type="component" value="Unassembled WGS sequence"/>
</dbReference>
<evidence type="ECO:0000256" key="1">
    <source>
        <dbReference type="SAM" id="MobiDB-lite"/>
    </source>
</evidence>
<comment type="caution">
    <text evidence="2">The sequence shown here is derived from an EMBL/GenBank/DDBJ whole genome shotgun (WGS) entry which is preliminary data.</text>
</comment>
<feature type="region of interest" description="Disordered" evidence="1">
    <location>
        <begin position="42"/>
        <end position="91"/>
    </location>
</feature>